<dbReference type="STRING" id="6277.A0A498SVT9"/>
<protein>
    <submittedName>
        <fullName evidence="1">Uncharacterized protein</fullName>
    </submittedName>
</protein>
<gene>
    <name evidence="1" type="ORF">NAV_LOCUS9040</name>
</gene>
<dbReference type="Proteomes" id="UP000276991">
    <property type="component" value="Unassembled WGS sequence"/>
</dbReference>
<sequence>MTTNAMEIVKTIPTETIVLTVYTAEGKKQTKNEIKEKSYRDKILEIVEKVVERNDNPCATYVIEEFSDKATFSRLLSEAEVICELEKIFHDVKSAVNISIANAIESFRRIPWASQITNILFVPDETMYRNQKMFRDDMKSAKDLLKRMATENLISAPRIIIGNSMCFRDIDRSVSVYSSDMSVNELTNAILRALKAKEFTMSEGLFTSITSINEDEMALSNTSKTHSTRPWIKSTAQEKQMSTLDIENIDSTTTSFDLPMTVTGSAECAPPKTFVSYSTAESEVVNSTSTISHTDSQFQNQNQKVQTSFYHIKVLKKH</sequence>
<proteinExistence type="predicted"/>
<dbReference type="AlphaFoldDB" id="A0A498SVT9"/>
<dbReference type="EMBL" id="UPTC01003242">
    <property type="protein sequence ID" value="VBB34249.1"/>
    <property type="molecule type" value="Genomic_DNA"/>
</dbReference>
<evidence type="ECO:0000313" key="1">
    <source>
        <dbReference type="EMBL" id="VBB34249.1"/>
    </source>
</evidence>
<evidence type="ECO:0000313" key="2">
    <source>
        <dbReference type="Proteomes" id="UP000276991"/>
    </source>
</evidence>
<dbReference type="OrthoDB" id="5818932at2759"/>
<organism evidence="1 2">
    <name type="scientific">Acanthocheilonema viteae</name>
    <name type="common">Filarial nematode worm</name>
    <name type="synonym">Dipetalonema viteae</name>
    <dbReference type="NCBI Taxonomy" id="6277"/>
    <lineage>
        <taxon>Eukaryota</taxon>
        <taxon>Metazoa</taxon>
        <taxon>Ecdysozoa</taxon>
        <taxon>Nematoda</taxon>
        <taxon>Chromadorea</taxon>
        <taxon>Rhabditida</taxon>
        <taxon>Spirurina</taxon>
        <taxon>Spiruromorpha</taxon>
        <taxon>Filarioidea</taxon>
        <taxon>Onchocercidae</taxon>
        <taxon>Acanthocheilonema</taxon>
    </lineage>
</organism>
<keyword evidence="2" id="KW-1185">Reference proteome</keyword>
<feature type="non-terminal residue" evidence="1">
    <location>
        <position position="1"/>
    </location>
</feature>
<reference evidence="1 2" key="1">
    <citation type="submission" date="2018-08" db="EMBL/GenBank/DDBJ databases">
        <authorList>
            <person name="Laetsch R D."/>
            <person name="Stevens L."/>
            <person name="Kumar S."/>
            <person name="Blaxter L. M."/>
        </authorList>
    </citation>
    <scope>NUCLEOTIDE SEQUENCE [LARGE SCALE GENOMIC DNA]</scope>
</reference>
<accession>A0A498SVT9</accession>
<name>A0A498SVT9_ACAVI</name>